<evidence type="ECO:0000259" key="1">
    <source>
        <dbReference type="Pfam" id="PF04101"/>
    </source>
</evidence>
<dbReference type="RefSeq" id="WP_377580407.1">
    <property type="nucleotide sequence ID" value="NZ_JBHTKA010000007.1"/>
</dbReference>
<accession>A0ABW3K4S4</accession>
<dbReference type="Pfam" id="PF04101">
    <property type="entry name" value="Glyco_tran_28_C"/>
    <property type="match status" value="1"/>
</dbReference>
<dbReference type="Gene3D" id="3.40.50.2000">
    <property type="entry name" value="Glycogen Phosphorylase B"/>
    <property type="match status" value="1"/>
</dbReference>
<name>A0ABW3K4S4_9BACT</name>
<dbReference type="SUPFAM" id="SSF53756">
    <property type="entry name" value="UDP-Glycosyltransferase/glycogen phosphorylase"/>
    <property type="match status" value="1"/>
</dbReference>
<dbReference type="InterPro" id="IPR007235">
    <property type="entry name" value="Glyco_trans_28_C"/>
</dbReference>
<protein>
    <submittedName>
        <fullName evidence="2">Glycosyltransferase</fullName>
    </submittedName>
</protein>
<organism evidence="2 3">
    <name type="scientific">Ohtaekwangia kribbensis</name>
    <dbReference type="NCBI Taxonomy" id="688913"/>
    <lineage>
        <taxon>Bacteria</taxon>
        <taxon>Pseudomonadati</taxon>
        <taxon>Bacteroidota</taxon>
        <taxon>Cytophagia</taxon>
        <taxon>Cytophagales</taxon>
        <taxon>Fulvivirgaceae</taxon>
        <taxon>Ohtaekwangia</taxon>
    </lineage>
</organism>
<proteinExistence type="predicted"/>
<dbReference type="EMBL" id="JBHTKA010000007">
    <property type="protein sequence ID" value="MFD1000953.1"/>
    <property type="molecule type" value="Genomic_DNA"/>
</dbReference>
<evidence type="ECO:0000313" key="2">
    <source>
        <dbReference type="EMBL" id="MFD1000953.1"/>
    </source>
</evidence>
<sequence length="358" mass="40130">MRRVLVTPLDWGLGHATRCIPVIQLLLKYNCKVYIAGSGDSLLLLQKEFPQLPAFTIPAYKPEYPSGGSMVFKMAMQLPRFIRVIRDEHLAIEEIVAREQIDIVISDNRYGCWSSHAKSIFITHQSNILMPARFGWLAPLVRNANHRMMRRFSVCWIPDRPGDESIAGDLISFGTFDDTIAHAYIGPLSRFIPSGKHTMQYDLLCVFSGPEPQRTLLENIVVQQVNRTTLKTLIVRGLPGNIPAAALETHATVVPFMNSVELQRAIESSECILARSGFSTVMDLTRLGGHVIFIPTPGQTEQEYLAQRLLQKDIAYSTTQSTFDLPTALEKAKQLNGFTPLREDNHLLEEAVTSILQA</sequence>
<feature type="domain" description="Glycosyl transferase family 28 C-terminal" evidence="1">
    <location>
        <begin position="250"/>
        <end position="331"/>
    </location>
</feature>
<evidence type="ECO:0000313" key="3">
    <source>
        <dbReference type="Proteomes" id="UP001597112"/>
    </source>
</evidence>
<reference evidence="3" key="1">
    <citation type="journal article" date="2019" name="Int. J. Syst. Evol. Microbiol.">
        <title>The Global Catalogue of Microorganisms (GCM) 10K type strain sequencing project: providing services to taxonomists for standard genome sequencing and annotation.</title>
        <authorList>
            <consortium name="The Broad Institute Genomics Platform"/>
            <consortium name="The Broad Institute Genome Sequencing Center for Infectious Disease"/>
            <person name="Wu L."/>
            <person name="Ma J."/>
        </authorList>
    </citation>
    <scope>NUCLEOTIDE SEQUENCE [LARGE SCALE GENOMIC DNA]</scope>
    <source>
        <strain evidence="3">CCUG 58938</strain>
    </source>
</reference>
<comment type="caution">
    <text evidence="2">The sequence shown here is derived from an EMBL/GenBank/DDBJ whole genome shotgun (WGS) entry which is preliminary data.</text>
</comment>
<dbReference type="Proteomes" id="UP001597112">
    <property type="component" value="Unassembled WGS sequence"/>
</dbReference>
<keyword evidence="3" id="KW-1185">Reference proteome</keyword>
<gene>
    <name evidence="2" type="ORF">ACFQ21_16625</name>
</gene>